<evidence type="ECO:0000313" key="2">
    <source>
        <dbReference type="EMBL" id="CBI10680.1"/>
    </source>
</evidence>
<feature type="compositionally biased region" description="Pro residues" evidence="1">
    <location>
        <begin position="17"/>
        <end position="27"/>
    </location>
</feature>
<dbReference type="Pfam" id="PF13432">
    <property type="entry name" value="TPR_16"/>
    <property type="match status" value="1"/>
</dbReference>
<gene>
    <name evidence="2" type="ORF">CARN7_1475</name>
</gene>
<sequence length="230" mass="25154">MPTSTRPTDHSTLSTDMPPPQTEPSIPPTGTIAIKKQAKQLTPAQLAQNEYLRALSLAQQGDRAAAITGFDQALSLDPQLHQARLMMVGLLIESKRVVEAERRLEESLTDNPKQIDFAMLLARLQVEHDGVSASIATLMRSLPFAANQADYQAFLAALLQRTGQNDQAIEHYTIALKQNPQSGLWWMGLGISEKAAKHPNAAHTAFARAKATNSLSPDLQAFVDQQLQQP</sequence>
<proteinExistence type="predicted"/>
<dbReference type="EMBL" id="CABR01000101">
    <property type="protein sequence ID" value="CBI10680.1"/>
    <property type="molecule type" value="Genomic_DNA"/>
</dbReference>
<organism evidence="2">
    <name type="scientific">mine drainage metagenome</name>
    <dbReference type="NCBI Taxonomy" id="410659"/>
    <lineage>
        <taxon>unclassified sequences</taxon>
        <taxon>metagenomes</taxon>
        <taxon>ecological metagenomes</taxon>
    </lineage>
</organism>
<accession>E6QTV8</accession>
<feature type="region of interest" description="Disordered" evidence="1">
    <location>
        <begin position="1"/>
        <end position="28"/>
    </location>
</feature>
<feature type="compositionally biased region" description="Polar residues" evidence="1">
    <location>
        <begin position="1"/>
        <end position="15"/>
    </location>
</feature>
<protein>
    <submittedName>
        <fullName evidence="2">Uncharacterized protein</fullName>
    </submittedName>
</protein>
<dbReference type="SUPFAM" id="SSF48452">
    <property type="entry name" value="TPR-like"/>
    <property type="match status" value="1"/>
</dbReference>
<name>E6QTV8_9ZZZZ</name>
<dbReference type="Pfam" id="PF14559">
    <property type="entry name" value="TPR_19"/>
    <property type="match status" value="1"/>
</dbReference>
<reference evidence="2" key="1">
    <citation type="submission" date="2009-10" db="EMBL/GenBank/DDBJ databases">
        <title>Diversity of trophic interactions inside an arsenic-rich microbial ecosystem.</title>
        <authorList>
            <person name="Bertin P.N."/>
            <person name="Heinrich-Salmeron A."/>
            <person name="Pelletier E."/>
            <person name="Goulhen-Chollet F."/>
            <person name="Arsene-Ploetze F."/>
            <person name="Gallien S."/>
            <person name="Calteau A."/>
            <person name="Vallenet D."/>
            <person name="Casiot C."/>
            <person name="Chane-Woon-Ming B."/>
            <person name="Giloteaux L."/>
            <person name="Barakat M."/>
            <person name="Bonnefoy V."/>
            <person name="Bruneel O."/>
            <person name="Chandler M."/>
            <person name="Cleiss J."/>
            <person name="Duran R."/>
            <person name="Elbaz-Poulichet F."/>
            <person name="Fonknechten N."/>
            <person name="Lauga B."/>
            <person name="Mornico D."/>
            <person name="Ortet P."/>
            <person name="Schaeffer C."/>
            <person name="Siguier P."/>
            <person name="Alexander Thil Smith A."/>
            <person name="Van Dorsselaer A."/>
            <person name="Weissenbach J."/>
            <person name="Medigue C."/>
            <person name="Le Paslier D."/>
        </authorList>
    </citation>
    <scope>NUCLEOTIDE SEQUENCE</scope>
</reference>
<comment type="caution">
    <text evidence="2">The sequence shown here is derived from an EMBL/GenBank/DDBJ whole genome shotgun (WGS) entry which is preliminary data.</text>
</comment>
<evidence type="ECO:0000256" key="1">
    <source>
        <dbReference type="SAM" id="MobiDB-lite"/>
    </source>
</evidence>
<dbReference type="SMART" id="SM00028">
    <property type="entry name" value="TPR"/>
    <property type="match status" value="2"/>
</dbReference>
<dbReference type="Gene3D" id="1.25.40.10">
    <property type="entry name" value="Tetratricopeptide repeat domain"/>
    <property type="match status" value="1"/>
</dbReference>
<dbReference type="InterPro" id="IPR019734">
    <property type="entry name" value="TPR_rpt"/>
</dbReference>
<dbReference type="AlphaFoldDB" id="E6QTV8"/>
<dbReference type="PROSITE" id="PS50005">
    <property type="entry name" value="TPR"/>
    <property type="match status" value="2"/>
</dbReference>
<dbReference type="InterPro" id="IPR011990">
    <property type="entry name" value="TPR-like_helical_dom_sf"/>
</dbReference>